<dbReference type="InterPro" id="IPR018376">
    <property type="entry name" value="Enoyl-CoA_hyd/isom_CS"/>
</dbReference>
<comment type="similarity">
    <text evidence="1 2">Belongs to the enoyl-CoA hydratase/isomerase family.</text>
</comment>
<gene>
    <name evidence="3" type="ORF">GWO12_04045</name>
</gene>
<dbReference type="GO" id="GO:0003824">
    <property type="term" value="F:catalytic activity"/>
    <property type="evidence" value="ECO:0007669"/>
    <property type="project" value="InterPro"/>
</dbReference>
<evidence type="ECO:0000313" key="3">
    <source>
        <dbReference type="EMBL" id="NIR74273.1"/>
    </source>
</evidence>
<dbReference type="PANTHER" id="PTHR11941:SF54">
    <property type="entry name" value="ENOYL-COA HYDRATASE, MITOCHONDRIAL"/>
    <property type="match status" value="1"/>
</dbReference>
<protein>
    <submittedName>
        <fullName evidence="3">Enoyl-CoA hydratase</fullName>
    </submittedName>
</protein>
<dbReference type="GO" id="GO:0006635">
    <property type="term" value="P:fatty acid beta-oxidation"/>
    <property type="evidence" value="ECO:0007669"/>
    <property type="project" value="TreeGrafter"/>
</dbReference>
<dbReference type="Proteomes" id="UP000702544">
    <property type="component" value="Unassembled WGS sequence"/>
</dbReference>
<dbReference type="Gene3D" id="3.90.226.10">
    <property type="entry name" value="2-enoyl-CoA Hydratase, Chain A, domain 1"/>
    <property type="match status" value="1"/>
</dbReference>
<dbReference type="PANTHER" id="PTHR11941">
    <property type="entry name" value="ENOYL-COA HYDRATASE-RELATED"/>
    <property type="match status" value="1"/>
</dbReference>
<comment type="caution">
    <text evidence="3">The sequence shown here is derived from an EMBL/GenBank/DDBJ whole genome shotgun (WGS) entry which is preliminary data.</text>
</comment>
<dbReference type="Pfam" id="PF00378">
    <property type="entry name" value="ECH_1"/>
    <property type="match status" value="1"/>
</dbReference>
<dbReference type="PROSITE" id="PS00166">
    <property type="entry name" value="ENOYL_COA_HYDRATASE"/>
    <property type="match status" value="1"/>
</dbReference>
<dbReference type="InterPro" id="IPR001753">
    <property type="entry name" value="Enoyl-CoA_hydra/iso"/>
</dbReference>
<reference evidence="3 4" key="1">
    <citation type="submission" date="2020-01" db="EMBL/GenBank/DDBJ databases">
        <title>Genomes assembled from Gulf of Kutch pelagic sediment metagenomes.</title>
        <authorList>
            <person name="Chandrashekar M."/>
            <person name="Mahajan M.S."/>
            <person name="Dave K.J."/>
            <person name="Vatsa P."/>
            <person name="Nathani N.M."/>
        </authorList>
    </citation>
    <scope>NUCLEOTIDE SEQUENCE [LARGE SCALE GENOMIC DNA]</scope>
    <source>
        <strain evidence="3">KS3-K002</strain>
    </source>
</reference>
<dbReference type="EMBL" id="JAACAK010000032">
    <property type="protein sequence ID" value="NIR74273.1"/>
    <property type="molecule type" value="Genomic_DNA"/>
</dbReference>
<name>A0AAE4Z645_9BACT</name>
<dbReference type="AlphaFoldDB" id="A0AAE4Z645"/>
<sequence>MLVSVTDGIGTITLNRPDRLNSFADQMRQELAAAVSELAAAEKVRVIVITGAGRGFCTGADVTYLKQIADDGDEEALRDLVEAGRAVVTGIRNAPQPVIASVNGPAAGGGANLALACDIRIASDRAAIGQTFNRIGLHPDWGGSYFLPRLVGPAAAAELIFTGEMVPADEAHRLGLFNRVVPHERLAEETEALARQLADKPQLALRLAKIAVHQSLDATMDEMLDFELAAQLQCGLSPDGKEGIAAFVEKREPRFRKEGPS</sequence>
<accession>A0AAE4Z645</accession>
<dbReference type="SUPFAM" id="SSF52096">
    <property type="entry name" value="ClpP/crotonase"/>
    <property type="match status" value="1"/>
</dbReference>
<proteinExistence type="inferred from homology"/>
<organism evidence="3 4">
    <name type="scientific">Candidatus Kutchimonas denitrificans</name>
    <dbReference type="NCBI Taxonomy" id="3056748"/>
    <lineage>
        <taxon>Bacteria</taxon>
        <taxon>Pseudomonadati</taxon>
        <taxon>Gemmatimonadota</taxon>
        <taxon>Gemmatimonadia</taxon>
        <taxon>Candidatus Palauibacterales</taxon>
        <taxon>Candidatus Palauibacteraceae</taxon>
        <taxon>Candidatus Kutchimonas</taxon>
    </lineage>
</organism>
<evidence type="ECO:0000256" key="2">
    <source>
        <dbReference type="RuleBase" id="RU003707"/>
    </source>
</evidence>
<dbReference type="CDD" id="cd06558">
    <property type="entry name" value="crotonase-like"/>
    <property type="match status" value="1"/>
</dbReference>
<evidence type="ECO:0000256" key="1">
    <source>
        <dbReference type="ARBA" id="ARBA00005254"/>
    </source>
</evidence>
<evidence type="ECO:0000313" key="4">
    <source>
        <dbReference type="Proteomes" id="UP000702544"/>
    </source>
</evidence>
<dbReference type="InterPro" id="IPR029045">
    <property type="entry name" value="ClpP/crotonase-like_dom_sf"/>
</dbReference>